<dbReference type="SUPFAM" id="SSF55257">
    <property type="entry name" value="RBP11-like subunits of RNA polymerase"/>
    <property type="match status" value="1"/>
</dbReference>
<dbReference type="HAMAP" id="MF_00059">
    <property type="entry name" value="RNApol_bact_RpoA"/>
    <property type="match status" value="1"/>
</dbReference>
<dbReference type="EMBL" id="CASHTH010003975">
    <property type="protein sequence ID" value="CAI8051999.1"/>
    <property type="molecule type" value="Genomic_DNA"/>
</dbReference>
<comment type="similarity">
    <text evidence="2">Belongs to the RNA polymerase alpha chain family.</text>
</comment>
<gene>
    <name evidence="12" type="ORF">GBAR_LOCUS28448</name>
</gene>
<evidence type="ECO:0000256" key="6">
    <source>
        <dbReference type="ARBA" id="ARBA00022695"/>
    </source>
</evidence>
<dbReference type="InterPro" id="IPR011262">
    <property type="entry name" value="DNA-dir_RNA_pol_insert"/>
</dbReference>
<dbReference type="GO" id="GO:0003899">
    <property type="term" value="F:DNA-directed RNA polymerase activity"/>
    <property type="evidence" value="ECO:0007669"/>
    <property type="project" value="UniProtKB-EC"/>
</dbReference>
<dbReference type="GO" id="GO:0005737">
    <property type="term" value="C:cytoplasm"/>
    <property type="evidence" value="ECO:0007669"/>
    <property type="project" value="UniProtKB-ARBA"/>
</dbReference>
<dbReference type="AlphaFoldDB" id="A0AA35XC50"/>
<feature type="domain" description="DNA-directed RNA polymerase RpoA/D/Rpb3-type" evidence="11">
    <location>
        <begin position="16"/>
        <end position="223"/>
    </location>
</feature>
<evidence type="ECO:0000313" key="12">
    <source>
        <dbReference type="EMBL" id="CAI8051999.1"/>
    </source>
</evidence>
<keyword evidence="5" id="KW-0808">Transferase</keyword>
<evidence type="ECO:0000256" key="10">
    <source>
        <dbReference type="SAM" id="MobiDB-lite"/>
    </source>
</evidence>
<dbReference type="InterPro" id="IPR036643">
    <property type="entry name" value="RNApol_insert_sf"/>
</dbReference>
<dbReference type="Pfam" id="PF01193">
    <property type="entry name" value="RNA_pol_L"/>
    <property type="match status" value="1"/>
</dbReference>
<dbReference type="InterPro" id="IPR036603">
    <property type="entry name" value="RBP11-like"/>
</dbReference>
<evidence type="ECO:0000256" key="7">
    <source>
        <dbReference type="ARBA" id="ARBA00023163"/>
    </source>
</evidence>
<comment type="caution">
    <text evidence="12">The sequence shown here is derived from an EMBL/GenBank/DDBJ whole genome shotgun (WGS) entry which is preliminary data.</text>
</comment>
<evidence type="ECO:0000256" key="8">
    <source>
        <dbReference type="ARBA" id="ARBA00031776"/>
    </source>
</evidence>
<dbReference type="NCBIfam" id="NF003513">
    <property type="entry name" value="PRK05182.1-2"/>
    <property type="match status" value="1"/>
</dbReference>
<dbReference type="Gene3D" id="1.10.150.20">
    <property type="entry name" value="5' to 3' exonuclease, C-terminal subdomain"/>
    <property type="match status" value="1"/>
</dbReference>
<name>A0AA35XC50_GEOBA</name>
<dbReference type="Gene3D" id="2.170.120.12">
    <property type="entry name" value="DNA-directed RNA polymerase, insert domain"/>
    <property type="match status" value="1"/>
</dbReference>
<feature type="region of interest" description="Disordered" evidence="10">
    <location>
        <begin position="307"/>
        <end position="331"/>
    </location>
</feature>
<evidence type="ECO:0000256" key="2">
    <source>
        <dbReference type="ARBA" id="ARBA00007123"/>
    </source>
</evidence>
<comment type="function">
    <text evidence="1">DNA-dependent RNA polymerase catalyzes the transcription of DNA into RNA using the four ribonucleoside triphosphates as substrates.</text>
</comment>
<dbReference type="SMART" id="SM00662">
    <property type="entry name" value="RPOLD"/>
    <property type="match status" value="1"/>
</dbReference>
<evidence type="ECO:0000256" key="9">
    <source>
        <dbReference type="ARBA" id="ARBA00048552"/>
    </source>
</evidence>
<dbReference type="GO" id="GO:0006351">
    <property type="term" value="P:DNA-templated transcription"/>
    <property type="evidence" value="ECO:0007669"/>
    <property type="project" value="InterPro"/>
</dbReference>
<keyword evidence="7" id="KW-0804">Transcription</keyword>
<dbReference type="GO" id="GO:0000428">
    <property type="term" value="C:DNA-directed RNA polymerase complex"/>
    <property type="evidence" value="ECO:0007669"/>
    <property type="project" value="UniProtKB-KW"/>
</dbReference>
<dbReference type="NCBIfam" id="TIGR02027">
    <property type="entry name" value="rpoA"/>
    <property type="match status" value="1"/>
</dbReference>
<evidence type="ECO:0000256" key="4">
    <source>
        <dbReference type="ARBA" id="ARBA00022478"/>
    </source>
</evidence>
<evidence type="ECO:0000256" key="1">
    <source>
        <dbReference type="ARBA" id="ARBA00004026"/>
    </source>
</evidence>
<dbReference type="InterPro" id="IPR011773">
    <property type="entry name" value="DNA-dir_RpoA"/>
</dbReference>
<keyword evidence="13" id="KW-1185">Reference proteome</keyword>
<evidence type="ECO:0000256" key="3">
    <source>
        <dbReference type="ARBA" id="ARBA00012418"/>
    </source>
</evidence>
<dbReference type="FunFam" id="2.170.120.12:FF:000001">
    <property type="entry name" value="DNA-directed RNA polymerase subunit alpha"/>
    <property type="match status" value="1"/>
</dbReference>
<accession>A0AA35XC50</accession>
<dbReference type="GO" id="GO:0003677">
    <property type="term" value="F:DNA binding"/>
    <property type="evidence" value="ECO:0007669"/>
    <property type="project" value="InterPro"/>
</dbReference>
<dbReference type="Pfam" id="PF03118">
    <property type="entry name" value="RNA_pol_A_CTD"/>
    <property type="match status" value="1"/>
</dbReference>
<evidence type="ECO:0000259" key="11">
    <source>
        <dbReference type="SMART" id="SM00662"/>
    </source>
</evidence>
<organism evidence="12 13">
    <name type="scientific">Geodia barretti</name>
    <name type="common">Barrett's horny sponge</name>
    <dbReference type="NCBI Taxonomy" id="519541"/>
    <lineage>
        <taxon>Eukaryota</taxon>
        <taxon>Metazoa</taxon>
        <taxon>Porifera</taxon>
        <taxon>Demospongiae</taxon>
        <taxon>Heteroscleromorpha</taxon>
        <taxon>Tetractinellida</taxon>
        <taxon>Astrophorina</taxon>
        <taxon>Geodiidae</taxon>
        <taxon>Geodia</taxon>
    </lineage>
</organism>
<dbReference type="Proteomes" id="UP001174909">
    <property type="component" value="Unassembled WGS sequence"/>
</dbReference>
<evidence type="ECO:0000313" key="13">
    <source>
        <dbReference type="Proteomes" id="UP001174909"/>
    </source>
</evidence>
<dbReference type="SUPFAM" id="SSF56553">
    <property type="entry name" value="Insert subdomain of RNA polymerase alpha subunit"/>
    <property type="match status" value="1"/>
</dbReference>
<dbReference type="EC" id="2.7.7.6" evidence="3"/>
<dbReference type="InterPro" id="IPR011263">
    <property type="entry name" value="DNA-dir_RNA_pol_RpoA/D/Rpb3"/>
</dbReference>
<comment type="catalytic activity">
    <reaction evidence="9">
        <text>RNA(n) + a ribonucleoside 5'-triphosphate = RNA(n+1) + diphosphate</text>
        <dbReference type="Rhea" id="RHEA:21248"/>
        <dbReference type="Rhea" id="RHEA-COMP:14527"/>
        <dbReference type="Rhea" id="RHEA-COMP:17342"/>
        <dbReference type="ChEBI" id="CHEBI:33019"/>
        <dbReference type="ChEBI" id="CHEBI:61557"/>
        <dbReference type="ChEBI" id="CHEBI:140395"/>
        <dbReference type="EC" id="2.7.7.6"/>
    </reaction>
</comment>
<dbReference type="CDD" id="cd06928">
    <property type="entry name" value="RNAP_alpha_NTD"/>
    <property type="match status" value="1"/>
</dbReference>
<sequence length="331" mass="37283">MPERLKTDTQSLRPDYAKYTAEPFERGFGTTLGNSLRRVLLSSIKGAAITAVQIEQVKHEYATISGVLEDVVQIILNLKEVRLNIATDDPMQLILKAEGSGEVTAADIRPNALVEIINPDQHIAMLDECEGLNIEIHAQTGRGYSLAEEHRTLEQNIGLIPVDAKFSPVEKVNFWVEETRVGDMTNFDKLNLEVWTDATITAKEAVTRAATILLQQLELFTEFDENYVEPEPEIDETKLRRNRYLAKPVSELELSVRASNCLETANIKTIRELVTKEEKDMLEYKNFGRTSLNEIKDQLANMGLTLGMDPDDMDDADISEEDMEQTPLLQS</sequence>
<feature type="compositionally biased region" description="Acidic residues" evidence="10">
    <location>
        <begin position="309"/>
        <end position="324"/>
    </location>
</feature>
<reference evidence="12" key="1">
    <citation type="submission" date="2023-03" db="EMBL/GenBank/DDBJ databases">
        <authorList>
            <person name="Steffen K."/>
            <person name="Cardenas P."/>
        </authorList>
    </citation>
    <scope>NUCLEOTIDE SEQUENCE</scope>
</reference>
<dbReference type="NCBIfam" id="NF003519">
    <property type="entry name" value="PRK05182.2-5"/>
    <property type="match status" value="1"/>
</dbReference>
<dbReference type="Gene3D" id="3.30.1360.10">
    <property type="entry name" value="RNA polymerase, RBP11-like subunit"/>
    <property type="match status" value="1"/>
</dbReference>
<evidence type="ECO:0000256" key="5">
    <source>
        <dbReference type="ARBA" id="ARBA00022679"/>
    </source>
</evidence>
<dbReference type="GO" id="GO:0046983">
    <property type="term" value="F:protein dimerization activity"/>
    <property type="evidence" value="ECO:0007669"/>
    <property type="project" value="InterPro"/>
</dbReference>
<protein>
    <recommendedName>
        <fullName evidence="3">DNA-directed RNA polymerase</fullName>
        <ecNumber evidence="3">2.7.7.6</ecNumber>
    </recommendedName>
    <alternativeName>
        <fullName evidence="8">Plastid-encoded RNA polymerase subunit alpha</fullName>
    </alternativeName>
</protein>
<proteinExistence type="inferred from homology"/>
<dbReference type="SUPFAM" id="SSF47789">
    <property type="entry name" value="C-terminal domain of RNA polymerase alpha subunit"/>
    <property type="match status" value="1"/>
</dbReference>
<dbReference type="InterPro" id="IPR011260">
    <property type="entry name" value="RNAP_asu_C"/>
</dbReference>
<dbReference type="Pfam" id="PF01000">
    <property type="entry name" value="RNA_pol_A_bac"/>
    <property type="match status" value="1"/>
</dbReference>
<keyword evidence="6" id="KW-0548">Nucleotidyltransferase</keyword>
<keyword evidence="4 12" id="KW-0240">DNA-directed RNA polymerase</keyword>